<dbReference type="PROSITE" id="PS50893">
    <property type="entry name" value="ABC_TRANSPORTER_2"/>
    <property type="match status" value="1"/>
</dbReference>
<proteinExistence type="predicted"/>
<dbReference type="AlphaFoldDB" id="A0A4R1KCT0"/>
<evidence type="ECO:0000313" key="6">
    <source>
        <dbReference type="Proteomes" id="UP000294614"/>
    </source>
</evidence>
<dbReference type="GO" id="GO:0005524">
    <property type="term" value="F:ATP binding"/>
    <property type="evidence" value="ECO:0007669"/>
    <property type="project" value="UniProtKB-KW"/>
</dbReference>
<sequence length="263" mass="28772">MPSFLSGGIMSETENAVSVRNLNFSYGATEVLRNISFDIKKREFLAVIGPNGGGKSTLLKLLLGILKPDSGEINILGHKPGTVKKIGYVPQNVTSGGGFPVTVEDVALMGRMLTRGGFTKQSDRDYVRMVLEQLQITDIAKKRMDDLSGGQRQRVLMARALAGEPELIFLDEPASNVDMEGQTRIYDILAKLNEKITVVVVSHDLTIIPKFATSVACVSTTLHKHDEAEVTPDMMHMSYGADAHCPVELVAHGHPHRVLKEHK</sequence>
<dbReference type="SMART" id="SM00382">
    <property type="entry name" value="AAA"/>
    <property type="match status" value="1"/>
</dbReference>
<dbReference type="InterPro" id="IPR017871">
    <property type="entry name" value="ABC_transporter-like_CS"/>
</dbReference>
<feature type="domain" description="ABC transporter" evidence="4">
    <location>
        <begin position="17"/>
        <end position="245"/>
    </location>
</feature>
<dbReference type="InterPro" id="IPR003593">
    <property type="entry name" value="AAA+_ATPase"/>
</dbReference>
<evidence type="ECO:0000259" key="4">
    <source>
        <dbReference type="PROSITE" id="PS50893"/>
    </source>
</evidence>
<evidence type="ECO:0000256" key="2">
    <source>
        <dbReference type="ARBA" id="ARBA00022741"/>
    </source>
</evidence>
<dbReference type="PROSITE" id="PS00211">
    <property type="entry name" value="ABC_TRANSPORTER_1"/>
    <property type="match status" value="1"/>
</dbReference>
<dbReference type="PANTHER" id="PTHR42734">
    <property type="entry name" value="METAL TRANSPORT SYSTEM ATP-BINDING PROTEIN TM_0124-RELATED"/>
    <property type="match status" value="1"/>
</dbReference>
<keyword evidence="2" id="KW-0547">Nucleotide-binding</keyword>
<name>A0A4R1KCT0_9BACT</name>
<dbReference type="FunFam" id="3.40.50.300:FF:000134">
    <property type="entry name" value="Iron-enterobactin ABC transporter ATP-binding protein"/>
    <property type="match status" value="1"/>
</dbReference>
<dbReference type="RefSeq" id="WP_207891224.1">
    <property type="nucleotide sequence ID" value="NZ_SMGG01000003.1"/>
</dbReference>
<evidence type="ECO:0000256" key="1">
    <source>
        <dbReference type="ARBA" id="ARBA00022448"/>
    </source>
</evidence>
<keyword evidence="6" id="KW-1185">Reference proteome</keyword>
<dbReference type="Gene3D" id="3.40.50.300">
    <property type="entry name" value="P-loop containing nucleotide triphosphate hydrolases"/>
    <property type="match status" value="1"/>
</dbReference>
<keyword evidence="1" id="KW-0813">Transport</keyword>
<evidence type="ECO:0000313" key="5">
    <source>
        <dbReference type="EMBL" id="TCK61783.1"/>
    </source>
</evidence>
<reference evidence="5 6" key="1">
    <citation type="submission" date="2019-03" db="EMBL/GenBank/DDBJ databases">
        <title>Genomic Encyclopedia of Type Strains, Phase IV (KMG-IV): sequencing the most valuable type-strain genomes for metagenomic binning, comparative biology and taxonomic classification.</title>
        <authorList>
            <person name="Goeker M."/>
        </authorList>
    </citation>
    <scope>NUCLEOTIDE SEQUENCE [LARGE SCALE GENOMIC DNA]</scope>
    <source>
        <strain evidence="5 6">DSM 24984</strain>
    </source>
</reference>
<dbReference type="EMBL" id="SMGG01000003">
    <property type="protein sequence ID" value="TCK61783.1"/>
    <property type="molecule type" value="Genomic_DNA"/>
</dbReference>
<dbReference type="InterPro" id="IPR027417">
    <property type="entry name" value="P-loop_NTPase"/>
</dbReference>
<organism evidence="5 6">
    <name type="scientific">Seleniivibrio woodruffii</name>
    <dbReference type="NCBI Taxonomy" id="1078050"/>
    <lineage>
        <taxon>Bacteria</taxon>
        <taxon>Pseudomonadati</taxon>
        <taxon>Deferribacterota</taxon>
        <taxon>Deferribacteres</taxon>
        <taxon>Deferribacterales</taxon>
        <taxon>Geovibrionaceae</taxon>
        <taxon>Seleniivibrio</taxon>
    </lineage>
</organism>
<dbReference type="SUPFAM" id="SSF52540">
    <property type="entry name" value="P-loop containing nucleoside triphosphate hydrolases"/>
    <property type="match status" value="1"/>
</dbReference>
<keyword evidence="3 5" id="KW-0067">ATP-binding</keyword>
<dbReference type="Proteomes" id="UP000294614">
    <property type="component" value="Unassembled WGS sequence"/>
</dbReference>
<dbReference type="Pfam" id="PF00005">
    <property type="entry name" value="ABC_tran"/>
    <property type="match status" value="1"/>
</dbReference>
<protein>
    <submittedName>
        <fullName evidence="5">Zinc transport system ATP-binding protein</fullName>
    </submittedName>
</protein>
<accession>A0A4R1KCT0</accession>
<gene>
    <name evidence="5" type="ORF">C8D98_0289</name>
</gene>
<comment type="caution">
    <text evidence="5">The sequence shown here is derived from an EMBL/GenBank/DDBJ whole genome shotgun (WGS) entry which is preliminary data.</text>
</comment>
<dbReference type="InterPro" id="IPR003439">
    <property type="entry name" value="ABC_transporter-like_ATP-bd"/>
</dbReference>
<dbReference type="GO" id="GO:0016887">
    <property type="term" value="F:ATP hydrolysis activity"/>
    <property type="evidence" value="ECO:0007669"/>
    <property type="project" value="InterPro"/>
</dbReference>
<dbReference type="InterPro" id="IPR050153">
    <property type="entry name" value="Metal_Ion_Import_ABC"/>
</dbReference>
<evidence type="ECO:0000256" key="3">
    <source>
        <dbReference type="ARBA" id="ARBA00022840"/>
    </source>
</evidence>